<dbReference type="InterPro" id="IPR004358">
    <property type="entry name" value="Sig_transdc_His_kin-like_C"/>
</dbReference>
<comment type="subcellular location">
    <subcellularLocation>
        <location evidence="2">Membrane</location>
    </subcellularLocation>
</comment>
<dbReference type="PANTHER" id="PTHR45453">
    <property type="entry name" value="PHOSPHATE REGULON SENSOR PROTEIN PHOR"/>
    <property type="match status" value="1"/>
</dbReference>
<evidence type="ECO:0000256" key="1">
    <source>
        <dbReference type="ARBA" id="ARBA00000085"/>
    </source>
</evidence>
<dbReference type="InterPro" id="IPR003594">
    <property type="entry name" value="HATPase_dom"/>
</dbReference>
<dbReference type="EMBL" id="JACLYY010000007">
    <property type="protein sequence ID" value="MBM6738172.1"/>
    <property type="molecule type" value="Genomic_DNA"/>
</dbReference>
<dbReference type="InterPro" id="IPR003661">
    <property type="entry name" value="HisK_dim/P_dom"/>
</dbReference>
<dbReference type="InterPro" id="IPR036097">
    <property type="entry name" value="HisK_dim/P_sf"/>
</dbReference>
<dbReference type="EC" id="2.7.13.3" evidence="3"/>
<dbReference type="SMART" id="SM00388">
    <property type="entry name" value="HisKA"/>
    <property type="match status" value="1"/>
</dbReference>
<keyword evidence="4" id="KW-0597">Phosphoprotein</keyword>
<dbReference type="InterPro" id="IPR036890">
    <property type="entry name" value="HATPase_C_sf"/>
</dbReference>
<protein>
    <recommendedName>
        <fullName evidence="3">histidine kinase</fullName>
        <ecNumber evidence="3">2.7.13.3</ecNumber>
    </recommendedName>
</protein>
<comment type="caution">
    <text evidence="9">The sequence shown here is derived from an EMBL/GenBank/DDBJ whole genome shotgun (WGS) entry which is preliminary data.</text>
</comment>
<keyword evidence="7" id="KW-0902">Two-component regulatory system</keyword>
<evidence type="ECO:0000256" key="2">
    <source>
        <dbReference type="ARBA" id="ARBA00004370"/>
    </source>
</evidence>
<dbReference type="Proteomes" id="UP000716906">
    <property type="component" value="Unassembled WGS sequence"/>
</dbReference>
<dbReference type="CDD" id="cd00082">
    <property type="entry name" value="HisKA"/>
    <property type="match status" value="1"/>
</dbReference>
<organism evidence="9 10">
    <name type="scientific">Faecalicatena fissicatena</name>
    <dbReference type="NCBI Taxonomy" id="290055"/>
    <lineage>
        <taxon>Bacteria</taxon>
        <taxon>Bacillati</taxon>
        <taxon>Bacillota</taxon>
        <taxon>Clostridia</taxon>
        <taxon>Lachnospirales</taxon>
        <taxon>Lachnospiraceae</taxon>
        <taxon>Faecalicatena</taxon>
    </lineage>
</organism>
<keyword evidence="10" id="KW-1185">Reference proteome</keyword>
<evidence type="ECO:0000256" key="7">
    <source>
        <dbReference type="ARBA" id="ARBA00023012"/>
    </source>
</evidence>
<evidence type="ECO:0000256" key="3">
    <source>
        <dbReference type="ARBA" id="ARBA00012438"/>
    </source>
</evidence>
<dbReference type="RefSeq" id="WP_205156026.1">
    <property type="nucleotide sequence ID" value="NZ_JACLYY010000007.1"/>
</dbReference>
<proteinExistence type="predicted"/>
<dbReference type="SMART" id="SM00387">
    <property type="entry name" value="HATPase_c"/>
    <property type="match status" value="1"/>
</dbReference>
<reference evidence="9 10" key="1">
    <citation type="journal article" date="2021" name="Sci. Rep.">
        <title>The distribution of antibiotic resistance genes in chicken gut microbiota commensals.</title>
        <authorList>
            <person name="Juricova H."/>
            <person name="Matiasovicova J."/>
            <person name="Kubasova T."/>
            <person name="Cejkova D."/>
            <person name="Rychlik I."/>
        </authorList>
    </citation>
    <scope>NUCLEOTIDE SEQUENCE [LARGE SCALE GENOMIC DNA]</scope>
    <source>
        <strain evidence="9 10">An773</strain>
    </source>
</reference>
<dbReference type="Gene3D" id="3.30.565.10">
    <property type="entry name" value="Histidine kinase-like ATPase, C-terminal domain"/>
    <property type="match status" value="1"/>
</dbReference>
<dbReference type="InterPro" id="IPR050351">
    <property type="entry name" value="BphY/WalK/GraS-like"/>
</dbReference>
<dbReference type="Pfam" id="PF02518">
    <property type="entry name" value="HATPase_c"/>
    <property type="match status" value="1"/>
</dbReference>
<evidence type="ECO:0000256" key="4">
    <source>
        <dbReference type="ARBA" id="ARBA00022553"/>
    </source>
</evidence>
<feature type="domain" description="Histidine kinase" evidence="8">
    <location>
        <begin position="91"/>
        <end position="278"/>
    </location>
</feature>
<dbReference type="SUPFAM" id="SSF47384">
    <property type="entry name" value="Homodimeric domain of signal transducing histidine kinase"/>
    <property type="match status" value="1"/>
</dbReference>
<evidence type="ECO:0000313" key="9">
    <source>
        <dbReference type="EMBL" id="MBM6738172.1"/>
    </source>
</evidence>
<name>A0ABS2E958_9FIRM</name>
<keyword evidence="5" id="KW-0808">Transferase</keyword>
<evidence type="ECO:0000259" key="8">
    <source>
        <dbReference type="PROSITE" id="PS50109"/>
    </source>
</evidence>
<gene>
    <name evidence="9" type="ORF">H7U36_08695</name>
</gene>
<dbReference type="InterPro" id="IPR005467">
    <property type="entry name" value="His_kinase_dom"/>
</dbReference>
<accession>A0ABS2E958</accession>
<evidence type="ECO:0000256" key="6">
    <source>
        <dbReference type="ARBA" id="ARBA00022777"/>
    </source>
</evidence>
<dbReference type="PANTHER" id="PTHR45453:SF1">
    <property type="entry name" value="PHOSPHATE REGULON SENSOR PROTEIN PHOR"/>
    <property type="match status" value="1"/>
</dbReference>
<dbReference type="PRINTS" id="PR00344">
    <property type="entry name" value="BCTRLSENSOR"/>
</dbReference>
<dbReference type="SUPFAM" id="SSF55874">
    <property type="entry name" value="ATPase domain of HSP90 chaperone/DNA topoisomerase II/histidine kinase"/>
    <property type="match status" value="1"/>
</dbReference>
<evidence type="ECO:0000313" key="10">
    <source>
        <dbReference type="Proteomes" id="UP000716906"/>
    </source>
</evidence>
<dbReference type="PROSITE" id="PS50109">
    <property type="entry name" value="HIS_KIN"/>
    <property type="match status" value="1"/>
</dbReference>
<dbReference type="Pfam" id="PF00512">
    <property type="entry name" value="HisKA"/>
    <property type="match status" value="1"/>
</dbReference>
<keyword evidence="6 9" id="KW-0418">Kinase</keyword>
<sequence>MYLLGGVCCLLLLVCAGLGIKIVSMRRGADELRLQCGARLEEDTNVGVDIGAMDGRMRALAAELDRQMKDLRQARLRYEQGDAELKKAVTNISHDLRTPLTALCGYMQLLDGEQVSPEVREYLDVMKNRIQAMTKLTEELFQYSVIVSTEKYRERERISLGAVLAESAAGFYGVLKEKGITPDIRMPEEEVFVYANRDGLLRIFGNIISNAVKYSDGDLKITLHPDGRITFANHASGLDEVEAARLFERFYTVENGSGSTGLGLSIARTLTEQMGGQIGACREDDCFVIWAAFLRTEDGKEKSV</sequence>
<dbReference type="Gene3D" id="1.10.287.130">
    <property type="match status" value="1"/>
</dbReference>
<comment type="catalytic activity">
    <reaction evidence="1">
        <text>ATP + protein L-histidine = ADP + protein N-phospho-L-histidine.</text>
        <dbReference type="EC" id="2.7.13.3"/>
    </reaction>
</comment>
<evidence type="ECO:0000256" key="5">
    <source>
        <dbReference type="ARBA" id="ARBA00022679"/>
    </source>
</evidence>
<dbReference type="GO" id="GO:0016301">
    <property type="term" value="F:kinase activity"/>
    <property type="evidence" value="ECO:0007669"/>
    <property type="project" value="UniProtKB-KW"/>
</dbReference>